<accession>A0A9N8D666</accession>
<dbReference type="Proteomes" id="UP001153069">
    <property type="component" value="Unassembled WGS sequence"/>
</dbReference>
<reference evidence="3" key="1">
    <citation type="submission" date="2020-06" db="EMBL/GenBank/DDBJ databases">
        <authorList>
            <consortium name="Plant Systems Biology data submission"/>
        </authorList>
    </citation>
    <scope>NUCLEOTIDE SEQUENCE</scope>
    <source>
        <strain evidence="3">D6</strain>
    </source>
</reference>
<dbReference type="Pfam" id="PF20710">
    <property type="entry name" value="DUF6824"/>
    <property type="match status" value="1"/>
</dbReference>
<evidence type="ECO:0000313" key="4">
    <source>
        <dbReference type="Proteomes" id="UP001153069"/>
    </source>
</evidence>
<dbReference type="InterPro" id="IPR049227">
    <property type="entry name" value="DUF6824"/>
</dbReference>
<dbReference type="EMBL" id="CAICTM010000010">
    <property type="protein sequence ID" value="CAB9496854.1"/>
    <property type="molecule type" value="Genomic_DNA"/>
</dbReference>
<name>A0A9N8D666_9STRA</name>
<protein>
    <submittedName>
        <fullName evidence="3">Nitrilase family, member 2</fullName>
    </submittedName>
</protein>
<keyword evidence="4" id="KW-1185">Reference proteome</keyword>
<organism evidence="3 4">
    <name type="scientific">Seminavis robusta</name>
    <dbReference type="NCBI Taxonomy" id="568900"/>
    <lineage>
        <taxon>Eukaryota</taxon>
        <taxon>Sar</taxon>
        <taxon>Stramenopiles</taxon>
        <taxon>Ochrophyta</taxon>
        <taxon>Bacillariophyta</taxon>
        <taxon>Bacillariophyceae</taxon>
        <taxon>Bacillariophycidae</taxon>
        <taxon>Naviculales</taxon>
        <taxon>Naviculaceae</taxon>
        <taxon>Seminavis</taxon>
    </lineage>
</organism>
<comment type="caution">
    <text evidence="3">The sequence shown here is derived from an EMBL/GenBank/DDBJ whole genome shotgun (WGS) entry which is preliminary data.</text>
</comment>
<feature type="domain" description="DUF6824" evidence="2">
    <location>
        <begin position="15"/>
        <end position="98"/>
    </location>
</feature>
<proteinExistence type="predicted"/>
<evidence type="ECO:0000259" key="2">
    <source>
        <dbReference type="Pfam" id="PF20710"/>
    </source>
</evidence>
<evidence type="ECO:0000313" key="3">
    <source>
        <dbReference type="EMBL" id="CAB9496854.1"/>
    </source>
</evidence>
<sequence length="262" mass="28877">MFILPEDFTPTPRTIIIGRGRVVKQHPANQQFDSMVAGIAAEYSAAACKGQKGSILSKLIERLHTELDGFVKKDPSSGRWLRVDESLARTTTAQALRNLLSTNYRSSKQFKQKRRLEQIKQQQKKQQKQQKQEQAQNITLSSSLLEFHMACSVSRPSSASSDDEVSFCSLPASHSTSTSHSDSDSTCSSDTFSILFAAFGESTAPTSTASDAHDNFAPTPLGFDHSLLEPTPIKQQHQQELPAPESMLASFLEDDELLSCLL</sequence>
<feature type="region of interest" description="Disordered" evidence="1">
    <location>
        <begin position="206"/>
        <end position="227"/>
    </location>
</feature>
<evidence type="ECO:0000256" key="1">
    <source>
        <dbReference type="SAM" id="MobiDB-lite"/>
    </source>
</evidence>
<dbReference type="OrthoDB" id="47030at2759"/>
<gene>
    <name evidence="3" type="ORF">SEMRO_10_G008150.1</name>
</gene>
<dbReference type="AlphaFoldDB" id="A0A9N8D666"/>